<protein>
    <submittedName>
        <fullName evidence="1">Uncharacterized protein</fullName>
    </submittedName>
</protein>
<accession>A0A0F8WG83</accession>
<organism evidence="1">
    <name type="scientific">marine sediment metagenome</name>
    <dbReference type="NCBI Taxonomy" id="412755"/>
    <lineage>
        <taxon>unclassified sequences</taxon>
        <taxon>metagenomes</taxon>
        <taxon>ecological metagenomes</taxon>
    </lineage>
</organism>
<reference evidence="1" key="1">
    <citation type="journal article" date="2015" name="Nature">
        <title>Complex archaea that bridge the gap between prokaryotes and eukaryotes.</title>
        <authorList>
            <person name="Spang A."/>
            <person name="Saw J.H."/>
            <person name="Jorgensen S.L."/>
            <person name="Zaremba-Niedzwiedzka K."/>
            <person name="Martijn J."/>
            <person name="Lind A.E."/>
            <person name="van Eijk R."/>
            <person name="Schleper C."/>
            <person name="Guy L."/>
            <person name="Ettema T.J."/>
        </authorList>
    </citation>
    <scope>NUCLEOTIDE SEQUENCE</scope>
</reference>
<name>A0A0F8WG83_9ZZZZ</name>
<evidence type="ECO:0000313" key="1">
    <source>
        <dbReference type="EMBL" id="KKK55598.1"/>
    </source>
</evidence>
<comment type="caution">
    <text evidence="1">The sequence shown here is derived from an EMBL/GenBank/DDBJ whole genome shotgun (WGS) entry which is preliminary data.</text>
</comment>
<proteinExistence type="predicted"/>
<gene>
    <name evidence="1" type="ORF">LCGC14_3072930</name>
</gene>
<sequence length="74" mass="8531">MKKYYMHTINGLPAFFSGGQICYANCHQSARGHNILVKTLEQIKKEQSASTAYRKSHGWDDDLKLSYLLVYTPY</sequence>
<dbReference type="EMBL" id="LAZR01065411">
    <property type="protein sequence ID" value="KKK55598.1"/>
    <property type="molecule type" value="Genomic_DNA"/>
</dbReference>
<dbReference type="AlphaFoldDB" id="A0A0F8WG83"/>